<sequence length="166" mass="18267">MISCDRVFRATDLAEVPRKPGVYVWFFDEIPADVPTEGCHVGEHGTALYVGIATVKRTLRSRLRNHFRGNASGSTLRLTLGCHLDLPLRQVGSRLTFGDQEPVVSEWLAEHGRVACVAHDDPESLEQELLGTGRFPLNIKDNPHPYAKLVSERRAAARSAARAVGA</sequence>
<accession>A0ABQ3MI02</accession>
<evidence type="ECO:0000313" key="2">
    <source>
        <dbReference type="EMBL" id="GHH45966.1"/>
    </source>
</evidence>
<feature type="domain" description="GIY-YIG" evidence="1">
    <location>
        <begin position="18"/>
        <end position="139"/>
    </location>
</feature>
<proteinExistence type="predicted"/>
<reference evidence="3" key="1">
    <citation type="journal article" date="2019" name="Int. J. Syst. Evol. Microbiol.">
        <title>The Global Catalogue of Microorganisms (GCM) 10K type strain sequencing project: providing services to taxonomists for standard genome sequencing and annotation.</title>
        <authorList>
            <consortium name="The Broad Institute Genomics Platform"/>
            <consortium name="The Broad Institute Genome Sequencing Center for Infectious Disease"/>
            <person name="Wu L."/>
            <person name="Ma J."/>
        </authorList>
    </citation>
    <scope>NUCLEOTIDE SEQUENCE [LARGE SCALE GENOMIC DNA]</scope>
    <source>
        <strain evidence="3">CGMCC 4.7367</strain>
    </source>
</reference>
<dbReference type="RefSeq" id="WP_191301146.1">
    <property type="nucleotide sequence ID" value="NZ_BNAR01000007.1"/>
</dbReference>
<name>A0ABQ3MI02_9PSEU</name>
<evidence type="ECO:0000313" key="3">
    <source>
        <dbReference type="Proteomes" id="UP000605568"/>
    </source>
</evidence>
<protein>
    <recommendedName>
        <fullName evidence="1">GIY-YIG domain-containing protein</fullName>
    </recommendedName>
</protein>
<organism evidence="2 3">
    <name type="scientific">Lentzea cavernae</name>
    <dbReference type="NCBI Taxonomy" id="2020703"/>
    <lineage>
        <taxon>Bacteria</taxon>
        <taxon>Bacillati</taxon>
        <taxon>Actinomycetota</taxon>
        <taxon>Actinomycetes</taxon>
        <taxon>Pseudonocardiales</taxon>
        <taxon>Pseudonocardiaceae</taxon>
        <taxon>Lentzea</taxon>
    </lineage>
</organism>
<dbReference type="EMBL" id="BNAR01000007">
    <property type="protein sequence ID" value="GHH45966.1"/>
    <property type="molecule type" value="Genomic_DNA"/>
</dbReference>
<dbReference type="Pfam" id="PF20815">
    <property type="entry name" value="GIY_YIG_2"/>
    <property type="match status" value="1"/>
</dbReference>
<comment type="caution">
    <text evidence="2">The sequence shown here is derived from an EMBL/GenBank/DDBJ whole genome shotgun (WGS) entry which is preliminary data.</text>
</comment>
<keyword evidence="3" id="KW-1185">Reference proteome</keyword>
<dbReference type="InterPro" id="IPR049311">
    <property type="entry name" value="GIY_YIG_cat"/>
</dbReference>
<dbReference type="Proteomes" id="UP000605568">
    <property type="component" value="Unassembled WGS sequence"/>
</dbReference>
<dbReference type="InterPro" id="IPR000305">
    <property type="entry name" value="GIY-YIG_endonuc"/>
</dbReference>
<gene>
    <name evidence="2" type="ORF">GCM10017774_47900</name>
</gene>
<evidence type="ECO:0000259" key="1">
    <source>
        <dbReference type="PROSITE" id="PS50164"/>
    </source>
</evidence>
<dbReference type="PROSITE" id="PS50164">
    <property type="entry name" value="GIY_YIG"/>
    <property type="match status" value="1"/>
</dbReference>